<dbReference type="PANTHER" id="PTHR12334:SF6">
    <property type="entry name" value="BAG FAMILY MOLECULAR CHAPERONE REGULATOR 2"/>
    <property type="match status" value="1"/>
</dbReference>
<protein>
    <submittedName>
        <fullName evidence="4">Uncharacterized protein</fullName>
    </submittedName>
</protein>
<dbReference type="AlphaFoldDB" id="A0A9J2P1M7"/>
<name>A0A9J2P1M7_ASCLU</name>
<reference evidence="4" key="1">
    <citation type="submission" date="2023-03" db="UniProtKB">
        <authorList>
            <consortium name="WormBaseParasite"/>
        </authorList>
    </citation>
    <scope>IDENTIFICATION</scope>
</reference>
<evidence type="ECO:0000313" key="3">
    <source>
        <dbReference type="Proteomes" id="UP000036681"/>
    </source>
</evidence>
<sequence length="339" mass="38580">MTSLATPSKPFGNGRRRCAVRGLPRTSPCGRIYAETNGEEKGMSGGSSTGSRVVPVQLLRKTSVEDFNEQMIGMLDEVERRVEQLRESAGHLEQEKESLLDMLGNVNLNAEILRLGQVGYFTDVVEHCNADKVKNLDEMLQCGGYEYTFEINGIEGDREDINATANRLLNRCRAVEVVVNTPRNPEQTKALNSVNSLIEGAVTKMQEDLKNSKEVNIRSYFLCSAYLFINCHILREMLLVMMWNYYAAAEIQRKAEKPELMHLRLMVLMVQRFLNACAPDQPEGPIDQLYENAGLKEWEYKSYAMISLFRDFCDQIASNDVFFRQFSNSSCEEPLLRKQ</sequence>
<dbReference type="GO" id="GO:0050821">
    <property type="term" value="P:protein stabilization"/>
    <property type="evidence" value="ECO:0007669"/>
    <property type="project" value="TreeGrafter"/>
</dbReference>
<dbReference type="InterPro" id="IPR037689">
    <property type="entry name" value="BAG2"/>
</dbReference>
<feature type="coiled-coil region" evidence="1">
    <location>
        <begin position="68"/>
        <end position="102"/>
    </location>
</feature>
<feature type="region of interest" description="Disordered" evidence="2">
    <location>
        <begin position="29"/>
        <end position="51"/>
    </location>
</feature>
<keyword evidence="1" id="KW-0175">Coiled coil</keyword>
<dbReference type="Proteomes" id="UP000036681">
    <property type="component" value="Unplaced"/>
</dbReference>
<dbReference type="WBParaSite" id="ALUE_0000329801-mRNA-1">
    <property type="protein sequence ID" value="ALUE_0000329801-mRNA-1"/>
    <property type="gene ID" value="ALUE_0000329801"/>
</dbReference>
<evidence type="ECO:0000313" key="4">
    <source>
        <dbReference type="WBParaSite" id="ALUE_0000329801-mRNA-1"/>
    </source>
</evidence>
<proteinExistence type="predicted"/>
<dbReference type="PANTHER" id="PTHR12334">
    <property type="entry name" value="BAG FAMILY MOLECULAR CHAPERONE REGULATOR 2"/>
    <property type="match status" value="1"/>
</dbReference>
<keyword evidence="3" id="KW-1185">Reference proteome</keyword>
<evidence type="ECO:0000256" key="2">
    <source>
        <dbReference type="SAM" id="MobiDB-lite"/>
    </source>
</evidence>
<dbReference type="GO" id="GO:0000774">
    <property type="term" value="F:adenyl-nucleotide exchange factor activity"/>
    <property type="evidence" value="ECO:0007669"/>
    <property type="project" value="InterPro"/>
</dbReference>
<evidence type="ECO:0000256" key="1">
    <source>
        <dbReference type="SAM" id="Coils"/>
    </source>
</evidence>
<accession>A0A9J2P1M7</accession>
<organism evidence="3 4">
    <name type="scientific">Ascaris lumbricoides</name>
    <name type="common">Giant roundworm</name>
    <dbReference type="NCBI Taxonomy" id="6252"/>
    <lineage>
        <taxon>Eukaryota</taxon>
        <taxon>Metazoa</taxon>
        <taxon>Ecdysozoa</taxon>
        <taxon>Nematoda</taxon>
        <taxon>Chromadorea</taxon>
        <taxon>Rhabditida</taxon>
        <taxon>Spirurina</taxon>
        <taxon>Ascaridomorpha</taxon>
        <taxon>Ascaridoidea</taxon>
        <taxon>Ascarididae</taxon>
        <taxon>Ascaris</taxon>
    </lineage>
</organism>
<dbReference type="GO" id="GO:0051087">
    <property type="term" value="F:protein-folding chaperone binding"/>
    <property type="evidence" value="ECO:0007669"/>
    <property type="project" value="InterPro"/>
</dbReference>